<accession>A0A2S0VNB4</accession>
<evidence type="ECO:0000256" key="9">
    <source>
        <dbReference type="ARBA" id="ARBA00023136"/>
    </source>
</evidence>
<dbReference type="PANTHER" id="PTHR32552">
    <property type="entry name" value="FERRICHROME IRON RECEPTOR-RELATED"/>
    <property type="match status" value="1"/>
</dbReference>
<evidence type="ECO:0000256" key="6">
    <source>
        <dbReference type="ARBA" id="ARBA00023004"/>
    </source>
</evidence>
<evidence type="ECO:0000256" key="12">
    <source>
        <dbReference type="RuleBase" id="RU003357"/>
    </source>
</evidence>
<dbReference type="InterPro" id="IPR037066">
    <property type="entry name" value="Plug_dom_sf"/>
</dbReference>
<keyword evidence="10 11" id="KW-0998">Cell outer membrane</keyword>
<evidence type="ECO:0000256" key="4">
    <source>
        <dbReference type="ARBA" id="ARBA00022496"/>
    </source>
</evidence>
<evidence type="ECO:0000256" key="10">
    <source>
        <dbReference type="ARBA" id="ARBA00023237"/>
    </source>
</evidence>
<keyword evidence="13" id="KW-0732">Signal</keyword>
<dbReference type="Gene3D" id="2.170.130.10">
    <property type="entry name" value="TonB-dependent receptor, plug domain"/>
    <property type="match status" value="1"/>
</dbReference>
<feature type="domain" description="TonB-dependent receptor-like beta-barrel" evidence="14">
    <location>
        <begin position="208"/>
        <end position="654"/>
    </location>
</feature>
<evidence type="ECO:0000313" key="17">
    <source>
        <dbReference type="Proteomes" id="UP000244441"/>
    </source>
</evidence>
<keyword evidence="9 11" id="KW-0472">Membrane</keyword>
<dbReference type="RefSeq" id="WP_108601788.1">
    <property type="nucleotide sequence ID" value="NZ_CP026604.1"/>
</dbReference>
<keyword evidence="7" id="KW-0406">Ion transport</keyword>
<dbReference type="KEGG" id="cate:C2869_04335"/>
<comment type="similarity">
    <text evidence="11 12">Belongs to the TonB-dependent receptor family.</text>
</comment>
<dbReference type="SUPFAM" id="SSF56935">
    <property type="entry name" value="Porins"/>
    <property type="match status" value="1"/>
</dbReference>
<dbReference type="EMBL" id="CP026604">
    <property type="protein sequence ID" value="AWB65714.1"/>
    <property type="molecule type" value="Genomic_DNA"/>
</dbReference>
<comment type="subcellular location">
    <subcellularLocation>
        <location evidence="1 11">Cell outer membrane</location>
        <topology evidence="1 11">Multi-pass membrane protein</topology>
    </subcellularLocation>
</comment>
<dbReference type="InterPro" id="IPR000531">
    <property type="entry name" value="Beta-barrel_TonB"/>
</dbReference>
<keyword evidence="17" id="KW-1185">Reference proteome</keyword>
<dbReference type="OrthoDB" id="9760620at2"/>
<protein>
    <submittedName>
        <fullName evidence="16">TonB-dependent receptor</fullName>
    </submittedName>
</protein>
<feature type="chain" id="PRO_5015739197" evidence="13">
    <location>
        <begin position="24"/>
        <end position="692"/>
    </location>
</feature>
<evidence type="ECO:0000259" key="14">
    <source>
        <dbReference type="Pfam" id="PF00593"/>
    </source>
</evidence>
<sequence>MKLSVTRFVVKPLFSLLPTFVLASVAQGQVIEHIKVTANRIDTEVRQQVGSVAVLDKTYLQLTGASHIQQALSKVPGANFARGEGQEYLPALRSPVLTGAGACGSVLSAVDGIALRAAGFCNINELFDSPFEVAESIEVIRGPWSALYGSNAMYGVVNVVSPKVDVFADRLAVNVGPHGQLNGQVSANYQQQQHGFRLDAAVGKDEGWRDDSGYANQKLLARHEYTHGGFSVTSQLTLSNLNQETAGYLVGTDSYKNRKLAATNPNPEAYRDAQSVRWYTRVENTLNEGFSWQITPYARYTSMKFLQHFLPGTPLEKNGHASIGVQSLIDMQLSSQASLQFGLDSEYTQGFLQEFQAQPTQGSEFLQATIPTGYHYDYDVSATVVAPFMQYQRQLSEVLSMTASLRFEHVSYDYQNNMLAGRTNDQGEACGFGGCRFSRPESRDDSFSHFSPKLGFIYQLNESNQLFANLARGYRAPQATELYRLQREQSVADLDAEQLDSIEIGMRGELGKLNYELAAYDMQRDNIIIRDANYFNVADGKMTSRGLELYAQYGLSDTWFVELTANYGEHEYGNAATYREIDIVGHQVDSAPKHFGRLALTWQPVDEISLVAETLYQGRYYTDAENQHGYPGHQVLNFRAKYQWSPEVDVYLRWLNVSNKAYAERADFSGFSGDRYFPGQASALYLGAAISY</sequence>
<dbReference type="Pfam" id="PF00593">
    <property type="entry name" value="TonB_dep_Rec_b-barrel"/>
    <property type="match status" value="1"/>
</dbReference>
<keyword evidence="5 11" id="KW-0812">Transmembrane</keyword>
<evidence type="ECO:0000256" key="7">
    <source>
        <dbReference type="ARBA" id="ARBA00023065"/>
    </source>
</evidence>
<reference evidence="16 17" key="1">
    <citation type="submission" date="2018-01" db="EMBL/GenBank/DDBJ databases">
        <title>Genome sequence of a Cantenovulum-like bacteria.</title>
        <authorList>
            <person name="Tan W.R."/>
            <person name="Lau N.-S."/>
            <person name="Go F."/>
            <person name="Amirul A.-A.A."/>
        </authorList>
    </citation>
    <scope>NUCLEOTIDE SEQUENCE [LARGE SCALE GENOMIC DNA]</scope>
    <source>
        <strain evidence="16 17">CCB-QB4</strain>
    </source>
</reference>
<name>A0A2S0VNB4_9ALTE</name>
<evidence type="ECO:0000256" key="2">
    <source>
        <dbReference type="ARBA" id="ARBA00022448"/>
    </source>
</evidence>
<dbReference type="GO" id="GO:0009279">
    <property type="term" value="C:cell outer membrane"/>
    <property type="evidence" value="ECO:0007669"/>
    <property type="project" value="UniProtKB-SubCell"/>
</dbReference>
<dbReference type="InterPro" id="IPR012910">
    <property type="entry name" value="Plug_dom"/>
</dbReference>
<dbReference type="InterPro" id="IPR039426">
    <property type="entry name" value="TonB-dep_rcpt-like"/>
</dbReference>
<keyword evidence="2 11" id="KW-0813">Transport</keyword>
<keyword evidence="8 12" id="KW-0798">TonB box</keyword>
<dbReference type="PANTHER" id="PTHR32552:SF81">
    <property type="entry name" value="TONB-DEPENDENT OUTER MEMBRANE RECEPTOR"/>
    <property type="match status" value="1"/>
</dbReference>
<evidence type="ECO:0000256" key="3">
    <source>
        <dbReference type="ARBA" id="ARBA00022452"/>
    </source>
</evidence>
<gene>
    <name evidence="16" type="ORF">C2869_04335</name>
</gene>
<evidence type="ECO:0000313" key="16">
    <source>
        <dbReference type="EMBL" id="AWB65714.1"/>
    </source>
</evidence>
<evidence type="ECO:0000256" key="11">
    <source>
        <dbReference type="PROSITE-ProRule" id="PRU01360"/>
    </source>
</evidence>
<dbReference type="PROSITE" id="PS52016">
    <property type="entry name" value="TONB_DEPENDENT_REC_3"/>
    <property type="match status" value="1"/>
</dbReference>
<keyword evidence="4" id="KW-0410">Iron transport</keyword>
<evidence type="ECO:0000256" key="8">
    <source>
        <dbReference type="ARBA" id="ARBA00023077"/>
    </source>
</evidence>
<feature type="domain" description="TonB-dependent receptor plug" evidence="15">
    <location>
        <begin position="45"/>
        <end position="156"/>
    </location>
</feature>
<dbReference type="Proteomes" id="UP000244441">
    <property type="component" value="Chromosome"/>
</dbReference>
<keyword evidence="3 11" id="KW-1134">Transmembrane beta strand</keyword>
<dbReference type="Gene3D" id="2.40.170.20">
    <property type="entry name" value="TonB-dependent receptor, beta-barrel domain"/>
    <property type="match status" value="1"/>
</dbReference>
<evidence type="ECO:0000259" key="15">
    <source>
        <dbReference type="Pfam" id="PF07715"/>
    </source>
</evidence>
<dbReference type="GO" id="GO:0006826">
    <property type="term" value="P:iron ion transport"/>
    <property type="evidence" value="ECO:0007669"/>
    <property type="project" value="UniProtKB-KW"/>
</dbReference>
<dbReference type="InterPro" id="IPR036942">
    <property type="entry name" value="Beta-barrel_TonB_sf"/>
</dbReference>
<organism evidence="16 17">
    <name type="scientific">Saccharobesus litoralis</name>
    <dbReference type="NCBI Taxonomy" id="2172099"/>
    <lineage>
        <taxon>Bacteria</taxon>
        <taxon>Pseudomonadati</taxon>
        <taxon>Pseudomonadota</taxon>
        <taxon>Gammaproteobacteria</taxon>
        <taxon>Alteromonadales</taxon>
        <taxon>Alteromonadaceae</taxon>
        <taxon>Saccharobesus</taxon>
    </lineage>
</organism>
<keyword evidence="6" id="KW-0408">Iron</keyword>
<feature type="signal peptide" evidence="13">
    <location>
        <begin position="1"/>
        <end position="23"/>
    </location>
</feature>
<evidence type="ECO:0000256" key="1">
    <source>
        <dbReference type="ARBA" id="ARBA00004571"/>
    </source>
</evidence>
<keyword evidence="16" id="KW-0675">Receptor</keyword>
<dbReference type="AlphaFoldDB" id="A0A2S0VNB4"/>
<evidence type="ECO:0000256" key="13">
    <source>
        <dbReference type="SAM" id="SignalP"/>
    </source>
</evidence>
<dbReference type="Pfam" id="PF07715">
    <property type="entry name" value="Plug"/>
    <property type="match status" value="1"/>
</dbReference>
<evidence type="ECO:0000256" key="5">
    <source>
        <dbReference type="ARBA" id="ARBA00022692"/>
    </source>
</evidence>
<proteinExistence type="inferred from homology"/>